<gene>
    <name evidence="3" type="ORF">JAAARDRAFT_332526</name>
</gene>
<dbReference type="InterPro" id="IPR027417">
    <property type="entry name" value="P-loop_NTPase"/>
</dbReference>
<dbReference type="AlphaFoldDB" id="A0A067PD95"/>
<organism evidence="3 4">
    <name type="scientific">Jaapia argillacea MUCL 33604</name>
    <dbReference type="NCBI Taxonomy" id="933084"/>
    <lineage>
        <taxon>Eukaryota</taxon>
        <taxon>Fungi</taxon>
        <taxon>Dikarya</taxon>
        <taxon>Basidiomycota</taxon>
        <taxon>Agaricomycotina</taxon>
        <taxon>Agaricomycetes</taxon>
        <taxon>Agaricomycetidae</taxon>
        <taxon>Jaapiales</taxon>
        <taxon>Jaapiaceae</taxon>
        <taxon>Jaapia</taxon>
    </lineage>
</organism>
<proteinExistence type="predicted"/>
<dbReference type="Gene3D" id="3.40.50.300">
    <property type="entry name" value="P-loop containing nucleotide triphosphate hydrolases"/>
    <property type="match status" value="1"/>
</dbReference>
<dbReference type="Proteomes" id="UP000027265">
    <property type="component" value="Unassembled WGS sequence"/>
</dbReference>
<dbReference type="PANTHER" id="PTHR43636">
    <property type="entry name" value="ELONGATION FACTOR G, MITOCHONDRIAL"/>
    <property type="match status" value="1"/>
</dbReference>
<dbReference type="STRING" id="933084.A0A067PD95"/>
<reference evidence="4" key="1">
    <citation type="journal article" date="2014" name="Proc. Natl. Acad. Sci. U.S.A.">
        <title>Extensive sampling of basidiomycete genomes demonstrates inadequacy of the white-rot/brown-rot paradigm for wood decay fungi.</title>
        <authorList>
            <person name="Riley R."/>
            <person name="Salamov A.A."/>
            <person name="Brown D.W."/>
            <person name="Nagy L.G."/>
            <person name="Floudas D."/>
            <person name="Held B.W."/>
            <person name="Levasseur A."/>
            <person name="Lombard V."/>
            <person name="Morin E."/>
            <person name="Otillar R."/>
            <person name="Lindquist E.A."/>
            <person name="Sun H."/>
            <person name="LaButti K.M."/>
            <person name="Schmutz J."/>
            <person name="Jabbour D."/>
            <person name="Luo H."/>
            <person name="Baker S.E."/>
            <person name="Pisabarro A.G."/>
            <person name="Walton J.D."/>
            <person name="Blanchette R.A."/>
            <person name="Henrissat B."/>
            <person name="Martin F."/>
            <person name="Cullen D."/>
            <person name="Hibbett D.S."/>
            <person name="Grigoriev I.V."/>
        </authorList>
    </citation>
    <scope>NUCLEOTIDE SEQUENCE [LARGE SCALE GENOMIC DNA]</scope>
    <source>
        <strain evidence="4">MUCL 33604</strain>
    </source>
</reference>
<dbReference type="GO" id="GO:0070125">
    <property type="term" value="P:mitochondrial translational elongation"/>
    <property type="evidence" value="ECO:0007669"/>
    <property type="project" value="TreeGrafter"/>
</dbReference>
<dbReference type="GO" id="GO:0005739">
    <property type="term" value="C:mitochondrion"/>
    <property type="evidence" value="ECO:0007669"/>
    <property type="project" value="TreeGrafter"/>
</dbReference>
<dbReference type="GO" id="GO:0003924">
    <property type="term" value="F:GTPase activity"/>
    <property type="evidence" value="ECO:0007669"/>
    <property type="project" value="TreeGrafter"/>
</dbReference>
<dbReference type="OrthoDB" id="3247967at2759"/>
<evidence type="ECO:0000313" key="3">
    <source>
        <dbReference type="EMBL" id="KDQ48982.1"/>
    </source>
</evidence>
<dbReference type="HOGENOM" id="CLU_1787126_0_0_1"/>
<sequence length="146" mass="16492">MDRPGANPWRVIGQIRFKLRIAAAAVHVPIGVEDQFRGVVDLMHWKAVYNEGEKGVNVVEKDEIPPELLDFAKAKRAEFIEPLAEVNDGMVELFFNDQEPTLEQLVSIICHATIENTSIQPVKKREVAFVSKDVPYEKDGVFYKVG</sequence>
<evidence type="ECO:0000256" key="1">
    <source>
        <dbReference type="ARBA" id="ARBA00022768"/>
    </source>
</evidence>
<evidence type="ECO:0000313" key="4">
    <source>
        <dbReference type="Proteomes" id="UP000027265"/>
    </source>
</evidence>
<dbReference type="PANTHER" id="PTHR43636:SF2">
    <property type="entry name" value="ELONGATION FACTOR G, MITOCHONDRIAL"/>
    <property type="match status" value="1"/>
</dbReference>
<keyword evidence="4" id="KW-1185">Reference proteome</keyword>
<keyword evidence="1" id="KW-0251">Elongation factor</keyword>
<dbReference type="GO" id="GO:0003746">
    <property type="term" value="F:translation elongation factor activity"/>
    <property type="evidence" value="ECO:0007669"/>
    <property type="project" value="UniProtKB-KW"/>
</dbReference>
<dbReference type="EMBL" id="KL197877">
    <property type="protein sequence ID" value="KDQ48982.1"/>
    <property type="molecule type" value="Genomic_DNA"/>
</dbReference>
<keyword evidence="2" id="KW-0648">Protein biosynthesis</keyword>
<protein>
    <submittedName>
        <fullName evidence="3">Uncharacterized protein</fullName>
    </submittedName>
</protein>
<name>A0A067PD95_9AGAM</name>
<accession>A0A067PD95</accession>
<evidence type="ECO:0000256" key="2">
    <source>
        <dbReference type="ARBA" id="ARBA00022917"/>
    </source>
</evidence>
<dbReference type="InParanoid" id="A0A067PD95"/>
<dbReference type="SUPFAM" id="SSF52540">
    <property type="entry name" value="P-loop containing nucleoside triphosphate hydrolases"/>
    <property type="match status" value="1"/>
</dbReference>